<dbReference type="EMBL" id="SZYD01002054">
    <property type="protein sequence ID" value="KAD0007812.1"/>
    <property type="molecule type" value="Genomic_DNA"/>
</dbReference>
<reference evidence="1 2" key="1">
    <citation type="submission" date="2019-05" db="EMBL/GenBank/DDBJ databases">
        <title>Mikania micrantha, genome provides insights into the molecular mechanism of rapid growth.</title>
        <authorList>
            <person name="Liu B."/>
        </authorList>
    </citation>
    <scope>NUCLEOTIDE SEQUENCE [LARGE SCALE GENOMIC DNA]</scope>
    <source>
        <strain evidence="1">NLD-2019</strain>
        <tissue evidence="1">Leaf</tissue>
    </source>
</reference>
<comment type="caution">
    <text evidence="1">The sequence shown here is derived from an EMBL/GenBank/DDBJ whole genome shotgun (WGS) entry which is preliminary data.</text>
</comment>
<organism evidence="1 2">
    <name type="scientific">Mikania micrantha</name>
    <name type="common">bitter vine</name>
    <dbReference type="NCBI Taxonomy" id="192012"/>
    <lineage>
        <taxon>Eukaryota</taxon>
        <taxon>Viridiplantae</taxon>
        <taxon>Streptophyta</taxon>
        <taxon>Embryophyta</taxon>
        <taxon>Tracheophyta</taxon>
        <taxon>Spermatophyta</taxon>
        <taxon>Magnoliopsida</taxon>
        <taxon>eudicotyledons</taxon>
        <taxon>Gunneridae</taxon>
        <taxon>Pentapetalae</taxon>
        <taxon>asterids</taxon>
        <taxon>campanulids</taxon>
        <taxon>Asterales</taxon>
        <taxon>Asteraceae</taxon>
        <taxon>Asteroideae</taxon>
        <taxon>Heliantheae alliance</taxon>
        <taxon>Eupatorieae</taxon>
        <taxon>Mikania</taxon>
    </lineage>
</organism>
<name>A0A5N6LAV6_9ASTR</name>
<gene>
    <name evidence="1" type="ORF">E3N88_44932</name>
</gene>
<accession>A0A5N6LAV6</accession>
<evidence type="ECO:0000313" key="1">
    <source>
        <dbReference type="EMBL" id="KAD0007812.1"/>
    </source>
</evidence>
<sequence length="145" mass="16262">MSNDLRSWFVTFPNANHQHAEWHKAEGPRSNGSSSLIRHLIRHNPFDTAIRGASTFDQRSFGEIPHSTIMAFIRQSSGLAPPLLCRHTPCTLTRLMWPNNQLVQIVAMIDLLGSHLLVQTSEPNRPNFRPEGILVGPGRAQQHTA</sequence>
<dbReference type="AlphaFoldDB" id="A0A5N6LAV6"/>
<keyword evidence="2" id="KW-1185">Reference proteome</keyword>
<proteinExistence type="predicted"/>
<protein>
    <submittedName>
        <fullName evidence="1">Uncharacterized protein</fullName>
    </submittedName>
</protein>
<evidence type="ECO:0000313" key="2">
    <source>
        <dbReference type="Proteomes" id="UP000326396"/>
    </source>
</evidence>
<dbReference type="Proteomes" id="UP000326396">
    <property type="component" value="Unassembled WGS sequence"/>
</dbReference>